<feature type="transmembrane region" description="Helical" evidence="3">
    <location>
        <begin position="74"/>
        <end position="94"/>
    </location>
</feature>
<keyword evidence="3" id="KW-0472">Membrane</keyword>
<evidence type="ECO:0000256" key="1">
    <source>
        <dbReference type="ARBA" id="ARBA00004651"/>
    </source>
</evidence>
<gene>
    <name evidence="5" type="ORF">BRAN1462_LOCUS14511</name>
</gene>
<protein>
    <recommendedName>
        <fullName evidence="4">Cation-transporting P-type ATPase C-terminal domain-containing protein</fullName>
    </recommendedName>
</protein>
<accession>A0A7S2J477</accession>
<dbReference type="EMBL" id="HBGW01022900">
    <property type="protein sequence ID" value="CAD9537040.1"/>
    <property type="molecule type" value="Transcribed_RNA"/>
</dbReference>
<dbReference type="PANTHER" id="PTHR43294:SF21">
    <property type="entry name" value="CATION TRANSPORTING ATPASE"/>
    <property type="match status" value="1"/>
</dbReference>
<feature type="transmembrane region" description="Helical" evidence="3">
    <location>
        <begin position="324"/>
        <end position="344"/>
    </location>
</feature>
<feature type="transmembrane region" description="Helical" evidence="3">
    <location>
        <begin position="350"/>
        <end position="372"/>
    </location>
</feature>
<sequence>MGSGTVVAGHAADVTLRSDRLADMVAAVEEGRRAFANIGKIVSYWMSANIGELWINVAVVFFNLPKPWETMNQLVLGLAATSFGVFPLCFEPAEATVMRDAPRARNDSVVHPRIWRWIVVPFWLVFPTVTIGAMLLGLSWHVGEYRGQKIAELCSFAYTCREGGKTCIMNAKPYMCSCLALGTEQWGRKQTEQNNFAAQFEASSGISGASYSRQFGPWDTQEPLGPCSSESTNEFGEALPENARCWLTWAMQPEELVGADGRTTGDFGMVYENLLLDAKNCVRQGTMLAKTMGWNTILLTELAFLQCLRSPQSLLQTFTRNKTALVFLCVSVAIGVFIIYTPVVNTFFDLAPLGFFSFAITWIGAASVVVLAEGAKWLLRR</sequence>
<dbReference type="SUPFAM" id="SSF81665">
    <property type="entry name" value="Calcium ATPase, transmembrane domain M"/>
    <property type="match status" value="1"/>
</dbReference>
<keyword evidence="2" id="KW-1003">Cell membrane</keyword>
<evidence type="ECO:0000259" key="4">
    <source>
        <dbReference type="Pfam" id="PF00689"/>
    </source>
</evidence>
<organism evidence="5">
    <name type="scientific">Zooxanthella nutricula</name>
    <dbReference type="NCBI Taxonomy" id="1333877"/>
    <lineage>
        <taxon>Eukaryota</taxon>
        <taxon>Sar</taxon>
        <taxon>Alveolata</taxon>
        <taxon>Dinophyceae</taxon>
        <taxon>Peridiniales</taxon>
        <taxon>Peridiniales incertae sedis</taxon>
        <taxon>Zooxanthella</taxon>
    </lineage>
</organism>
<dbReference type="Pfam" id="PF00689">
    <property type="entry name" value="Cation_ATPase_C"/>
    <property type="match status" value="1"/>
</dbReference>
<dbReference type="InterPro" id="IPR023298">
    <property type="entry name" value="ATPase_P-typ_TM_dom_sf"/>
</dbReference>
<feature type="transmembrane region" description="Helical" evidence="3">
    <location>
        <begin position="114"/>
        <end position="140"/>
    </location>
</feature>
<feature type="transmembrane region" description="Helical" evidence="3">
    <location>
        <begin position="42"/>
        <end position="62"/>
    </location>
</feature>
<keyword evidence="3" id="KW-1133">Transmembrane helix</keyword>
<dbReference type="GO" id="GO:0005886">
    <property type="term" value="C:plasma membrane"/>
    <property type="evidence" value="ECO:0007669"/>
    <property type="project" value="UniProtKB-SubCell"/>
</dbReference>
<reference evidence="5" key="1">
    <citation type="submission" date="2021-01" db="EMBL/GenBank/DDBJ databases">
        <authorList>
            <person name="Corre E."/>
            <person name="Pelletier E."/>
            <person name="Niang G."/>
            <person name="Scheremetjew M."/>
            <person name="Finn R."/>
            <person name="Kale V."/>
            <person name="Holt S."/>
            <person name="Cochrane G."/>
            <person name="Meng A."/>
            <person name="Brown T."/>
            <person name="Cohen L."/>
        </authorList>
    </citation>
    <scope>NUCLEOTIDE SEQUENCE</scope>
    <source>
        <strain evidence="5">RCC3387</strain>
    </source>
</reference>
<dbReference type="GO" id="GO:1902600">
    <property type="term" value="P:proton transmembrane transport"/>
    <property type="evidence" value="ECO:0007669"/>
    <property type="project" value="TreeGrafter"/>
</dbReference>
<evidence type="ECO:0000313" key="5">
    <source>
        <dbReference type="EMBL" id="CAD9537040.1"/>
    </source>
</evidence>
<proteinExistence type="predicted"/>
<evidence type="ECO:0000256" key="3">
    <source>
        <dbReference type="SAM" id="Phobius"/>
    </source>
</evidence>
<dbReference type="InterPro" id="IPR050510">
    <property type="entry name" value="Cation_transp_ATPase_P-type"/>
</dbReference>
<dbReference type="Gene3D" id="3.40.50.1000">
    <property type="entry name" value="HAD superfamily/HAD-like"/>
    <property type="match status" value="1"/>
</dbReference>
<name>A0A7S2J477_9DINO</name>
<evidence type="ECO:0000256" key="2">
    <source>
        <dbReference type="ARBA" id="ARBA00022475"/>
    </source>
</evidence>
<dbReference type="InterPro" id="IPR006068">
    <property type="entry name" value="ATPase_P-typ_cation-transptr_C"/>
</dbReference>
<dbReference type="GO" id="GO:0005391">
    <property type="term" value="F:P-type sodium:potassium-exchanging transporter activity"/>
    <property type="evidence" value="ECO:0007669"/>
    <property type="project" value="TreeGrafter"/>
</dbReference>
<dbReference type="GO" id="GO:0030007">
    <property type="term" value="P:intracellular potassium ion homeostasis"/>
    <property type="evidence" value="ECO:0007669"/>
    <property type="project" value="TreeGrafter"/>
</dbReference>
<dbReference type="InterPro" id="IPR023214">
    <property type="entry name" value="HAD_sf"/>
</dbReference>
<comment type="subcellular location">
    <subcellularLocation>
        <location evidence="1">Cell membrane</location>
        <topology evidence="1">Multi-pass membrane protein</topology>
    </subcellularLocation>
</comment>
<dbReference type="GO" id="GO:0006883">
    <property type="term" value="P:intracellular sodium ion homeostasis"/>
    <property type="evidence" value="ECO:0007669"/>
    <property type="project" value="TreeGrafter"/>
</dbReference>
<dbReference type="PANTHER" id="PTHR43294">
    <property type="entry name" value="SODIUM/POTASSIUM-TRANSPORTING ATPASE SUBUNIT ALPHA"/>
    <property type="match status" value="1"/>
</dbReference>
<feature type="domain" description="Cation-transporting P-type ATPase C-terminal" evidence="4">
    <location>
        <begin position="280"/>
        <end position="378"/>
    </location>
</feature>
<dbReference type="GO" id="GO:1990573">
    <property type="term" value="P:potassium ion import across plasma membrane"/>
    <property type="evidence" value="ECO:0007669"/>
    <property type="project" value="TreeGrafter"/>
</dbReference>
<keyword evidence="3" id="KW-0812">Transmembrane</keyword>
<dbReference type="Gene3D" id="1.20.1110.10">
    <property type="entry name" value="Calcium-transporting ATPase, transmembrane domain"/>
    <property type="match status" value="2"/>
</dbReference>
<dbReference type="GO" id="GO:0036376">
    <property type="term" value="P:sodium ion export across plasma membrane"/>
    <property type="evidence" value="ECO:0007669"/>
    <property type="project" value="TreeGrafter"/>
</dbReference>
<dbReference type="AlphaFoldDB" id="A0A7S2J477"/>